<feature type="transmembrane region" description="Helical" evidence="1">
    <location>
        <begin position="177"/>
        <end position="197"/>
    </location>
</feature>
<sequence>MKTTVTDALYAGCEAVVKIAWLNGLWLLFTLLGGVLFGWAPSTAAMCAVIRKWLMGQKDVPVFALFLETYKKEFLKVNAIGLAFFALLLILSTNYYYFSASADWLSFTVTSCTLLAGLLYTVALMYVFPLYVHYELPLRQYIPQALLFGAMRPLTTGCMLIGCGFVLYLLYTLPGLIPFYGPSLFGLVSMFFAFRGFQKTEAQHRHQAG</sequence>
<feature type="transmembrane region" description="Helical" evidence="1">
    <location>
        <begin position="153"/>
        <end position="171"/>
    </location>
</feature>
<name>A0A9Q4HUR8_9BACI</name>
<feature type="transmembrane region" description="Helical" evidence="1">
    <location>
        <begin position="77"/>
        <end position="98"/>
    </location>
</feature>
<keyword evidence="1" id="KW-1133">Transmembrane helix</keyword>
<feature type="transmembrane region" description="Helical" evidence="1">
    <location>
        <begin position="25"/>
        <end position="50"/>
    </location>
</feature>
<organism evidence="2 3">
    <name type="scientific">Bacillus halotolerans</name>
    <dbReference type="NCBI Taxonomy" id="260554"/>
    <lineage>
        <taxon>Bacteria</taxon>
        <taxon>Bacillati</taxon>
        <taxon>Bacillota</taxon>
        <taxon>Bacilli</taxon>
        <taxon>Bacillales</taxon>
        <taxon>Bacillaceae</taxon>
        <taxon>Bacillus</taxon>
    </lineage>
</organism>
<comment type="caution">
    <text evidence="2">The sequence shown here is derived from an EMBL/GenBank/DDBJ whole genome shotgun (WGS) entry which is preliminary data.</text>
</comment>
<protein>
    <submittedName>
        <fullName evidence="2">YesL family protein</fullName>
    </submittedName>
</protein>
<dbReference type="AlphaFoldDB" id="A0A9Q4HUR8"/>
<gene>
    <name evidence="2" type="ORF">MOF03_10305</name>
</gene>
<evidence type="ECO:0000256" key="1">
    <source>
        <dbReference type="SAM" id="Phobius"/>
    </source>
</evidence>
<dbReference type="EMBL" id="JALAWA010000005">
    <property type="protein sequence ID" value="MCY9185034.1"/>
    <property type="molecule type" value="Genomic_DNA"/>
</dbReference>
<feature type="transmembrane region" description="Helical" evidence="1">
    <location>
        <begin position="104"/>
        <end position="132"/>
    </location>
</feature>
<dbReference type="Proteomes" id="UP001073053">
    <property type="component" value="Unassembled WGS sequence"/>
</dbReference>
<evidence type="ECO:0000313" key="2">
    <source>
        <dbReference type="EMBL" id="MCY9185034.1"/>
    </source>
</evidence>
<dbReference type="RefSeq" id="WP_268498624.1">
    <property type="nucleotide sequence ID" value="NZ_JALAVZ010000015.1"/>
</dbReference>
<dbReference type="Pfam" id="PF04854">
    <property type="entry name" value="DUF624"/>
    <property type="match status" value="1"/>
</dbReference>
<dbReference type="InterPro" id="IPR006938">
    <property type="entry name" value="DUF624"/>
</dbReference>
<keyword evidence="1" id="KW-0812">Transmembrane</keyword>
<keyword evidence="1" id="KW-0472">Membrane</keyword>
<proteinExistence type="predicted"/>
<accession>A0A9Q4HUR8</accession>
<evidence type="ECO:0000313" key="3">
    <source>
        <dbReference type="Proteomes" id="UP001073053"/>
    </source>
</evidence>
<reference evidence="2" key="1">
    <citation type="submission" date="2022-02" db="EMBL/GenBank/DDBJ databases">
        <title>Crop Bioprotection Bacillus Genome Sequencing.</title>
        <authorList>
            <person name="Dunlap C."/>
        </authorList>
    </citation>
    <scope>NUCLEOTIDE SEQUENCE</scope>
    <source>
        <strain evidence="2">EC49O2N-C10</strain>
    </source>
</reference>